<evidence type="ECO:0000259" key="12">
    <source>
        <dbReference type="Pfam" id="PF13954"/>
    </source>
</evidence>
<evidence type="ECO:0000313" key="13">
    <source>
        <dbReference type="EMBL" id="MFC0323474.1"/>
    </source>
</evidence>
<dbReference type="Gene3D" id="2.60.40.2610">
    <property type="entry name" value="Outer membrane usher protein FimD, plug domain"/>
    <property type="match status" value="1"/>
</dbReference>
<evidence type="ECO:0000256" key="10">
    <source>
        <dbReference type="SAM" id="SignalP"/>
    </source>
</evidence>
<dbReference type="Pfam" id="PF13954">
    <property type="entry name" value="PapC_N"/>
    <property type="match status" value="1"/>
</dbReference>
<protein>
    <submittedName>
        <fullName evidence="13">Fimbria/pilus outer membrane usher protein</fullName>
    </submittedName>
</protein>
<keyword evidence="9" id="KW-1029">Fimbrium biogenesis</keyword>
<keyword evidence="3 9" id="KW-0813">Transport</keyword>
<dbReference type="InterPro" id="IPR025949">
    <property type="entry name" value="PapC-like_C"/>
</dbReference>
<comment type="similarity">
    <text evidence="2 9">Belongs to the fimbrial export usher family.</text>
</comment>
<dbReference type="RefSeq" id="WP_382375100.1">
    <property type="nucleotide sequence ID" value="NZ_JBHLWA010000035.1"/>
</dbReference>
<evidence type="ECO:0000256" key="8">
    <source>
        <dbReference type="ARBA" id="ARBA00023237"/>
    </source>
</evidence>
<sequence>MSRLMPIKNKFRLNSLYIALLSSLAVTAYADEYAEFDASFLRGGKDKDAIDISRFNYSNPTPAGEYVADVYLNNELRGRINLQFVEVPEKNKTAVCATEDLLAILDLKDDAFTGEQQREQAACAFLPEQVPEAKINFDVSELRLDVDVPQAFITQRPRGYISPAQWQDGVPVAFVRYDASHYRYQYADTDSQQTYLGIDAGINLFGWAFRHRGSQSWDKQQRLPYQSTSTYAQHDVAALRGQFTIGDFYTSGTLMDSLSIRGIQLASDDRMLASSVRGYAPIVRGVANSNARVSIRQNGNILREVTVPAGPFEIDDLYPTGYGGDIQVEILEANGERRSFTIPYTAVAQLIRPGYSRYQIAGGRYRYGNEVFDVNVGQATWQYGLTNNITFNVGGIFSKDYHAELVGFSFNTPIGAFATNATFSNATFRTATEQQKYKGYNLYASYNTRLEPTDTNVTLAAYRYLSRDYYSLQDVILANNRDFMDERGLNMPQNSYRPKNQFQVSISQNLKEGWGSMYLTGSTYTYWGTDQKQNEYQIGYSNHYKSLNYSFSFSQSKNSFGESDRRVYVSLSLPLGDDSSSAYLSQSLNYSKANGYSGYTSVSGALGEDRQYSYSVSASKQQDGGSNLSVSNSYSGSLAQVNASWGRDSNSNQQMSFGVSGAVVAHPKGITLSNSLGDSFAIIHADGAAGAKINGAIGNRIDYFGNGIVPYLEPYSVNYVGLDSNNIPDSVELSATEQQVIPRANQAMLIDFATTVGSVVFFELTGIDDLPPLGTEVFDQNNQSIGVVAQGGKIYTRGVAKSGELHIRWGDKQCRAEYTIPEQEENGQMMIVPVKCDSK</sequence>
<evidence type="ECO:0000256" key="7">
    <source>
        <dbReference type="ARBA" id="ARBA00023136"/>
    </source>
</evidence>
<name>A0ABV6HXX0_9PAST</name>
<feature type="domain" description="PapC N-terminal" evidence="12">
    <location>
        <begin position="35"/>
        <end position="180"/>
    </location>
</feature>
<dbReference type="InterPro" id="IPR000015">
    <property type="entry name" value="Fimb_usher"/>
</dbReference>
<accession>A0ABV6HXX0</accession>
<reference evidence="13 14" key="1">
    <citation type="submission" date="2024-09" db="EMBL/GenBank/DDBJ databases">
        <authorList>
            <person name="Sun Q."/>
            <person name="Mori K."/>
        </authorList>
    </citation>
    <scope>NUCLEOTIDE SEQUENCE [LARGE SCALE GENOMIC DNA]</scope>
    <source>
        <strain evidence="13 14">CCM 7538</strain>
    </source>
</reference>
<dbReference type="SUPFAM" id="SSF141729">
    <property type="entry name" value="FimD N-terminal domain-like"/>
    <property type="match status" value="1"/>
</dbReference>
<evidence type="ECO:0000259" key="11">
    <source>
        <dbReference type="Pfam" id="PF13953"/>
    </source>
</evidence>
<dbReference type="Pfam" id="PF13953">
    <property type="entry name" value="PapC_C"/>
    <property type="match status" value="1"/>
</dbReference>
<evidence type="ECO:0000313" key="14">
    <source>
        <dbReference type="Proteomes" id="UP001589769"/>
    </source>
</evidence>
<dbReference type="InterPro" id="IPR037224">
    <property type="entry name" value="PapC_N_sf"/>
</dbReference>
<dbReference type="InterPro" id="IPR042186">
    <property type="entry name" value="FimD_plug_dom"/>
</dbReference>
<dbReference type="Gene3D" id="2.60.40.2070">
    <property type="match status" value="1"/>
</dbReference>
<evidence type="ECO:0000256" key="1">
    <source>
        <dbReference type="ARBA" id="ARBA00004571"/>
    </source>
</evidence>
<evidence type="ECO:0000256" key="2">
    <source>
        <dbReference type="ARBA" id="ARBA00008064"/>
    </source>
</evidence>
<keyword evidence="5 9" id="KW-0812">Transmembrane</keyword>
<gene>
    <name evidence="13" type="ORF">ACFFHT_07865</name>
</gene>
<organism evidence="13 14">
    <name type="scientific">Gallibacterium melopsittaci</name>
    <dbReference type="NCBI Taxonomy" id="516063"/>
    <lineage>
        <taxon>Bacteria</taxon>
        <taxon>Pseudomonadati</taxon>
        <taxon>Pseudomonadota</taxon>
        <taxon>Gammaproteobacteria</taxon>
        <taxon>Pasteurellales</taxon>
        <taxon>Pasteurellaceae</taxon>
        <taxon>Gallibacterium</taxon>
    </lineage>
</organism>
<evidence type="ECO:0000256" key="9">
    <source>
        <dbReference type="RuleBase" id="RU003884"/>
    </source>
</evidence>
<dbReference type="Proteomes" id="UP001589769">
    <property type="component" value="Unassembled WGS sequence"/>
</dbReference>
<proteinExistence type="inferred from homology"/>
<feature type="domain" description="PapC-like C-terminal" evidence="11">
    <location>
        <begin position="771"/>
        <end position="822"/>
    </location>
</feature>
<dbReference type="InterPro" id="IPR025885">
    <property type="entry name" value="PapC_N"/>
</dbReference>
<keyword evidence="6 10" id="KW-0732">Signal</keyword>
<feature type="chain" id="PRO_5046240712" evidence="10">
    <location>
        <begin position="31"/>
        <end position="839"/>
    </location>
</feature>
<dbReference type="PANTHER" id="PTHR30451:SF20">
    <property type="entry name" value="FIMBRIAE USHER"/>
    <property type="match status" value="1"/>
</dbReference>
<keyword evidence="7 9" id="KW-0472">Membrane</keyword>
<dbReference type="Gene3D" id="3.10.20.410">
    <property type="match status" value="1"/>
</dbReference>
<comment type="subcellular location">
    <subcellularLocation>
        <location evidence="1 9">Cell outer membrane</location>
        <topology evidence="1 9">Multi-pass membrane protein</topology>
    </subcellularLocation>
</comment>
<comment type="caution">
    <text evidence="13">The sequence shown here is derived from an EMBL/GenBank/DDBJ whole genome shotgun (WGS) entry which is preliminary data.</text>
</comment>
<evidence type="ECO:0000256" key="6">
    <source>
        <dbReference type="ARBA" id="ARBA00022729"/>
    </source>
</evidence>
<evidence type="ECO:0000256" key="4">
    <source>
        <dbReference type="ARBA" id="ARBA00022452"/>
    </source>
</evidence>
<evidence type="ECO:0000256" key="3">
    <source>
        <dbReference type="ARBA" id="ARBA00022448"/>
    </source>
</evidence>
<keyword evidence="4" id="KW-1134">Transmembrane beta strand</keyword>
<feature type="signal peptide" evidence="10">
    <location>
        <begin position="1"/>
        <end position="30"/>
    </location>
</feature>
<keyword evidence="14" id="KW-1185">Reference proteome</keyword>
<dbReference type="InterPro" id="IPR043142">
    <property type="entry name" value="PapC-like_C_sf"/>
</dbReference>
<keyword evidence="8 9" id="KW-0998">Cell outer membrane</keyword>
<dbReference type="Pfam" id="PF00577">
    <property type="entry name" value="Usher"/>
    <property type="match status" value="1"/>
</dbReference>
<dbReference type="Gene3D" id="2.60.40.3110">
    <property type="match status" value="1"/>
</dbReference>
<evidence type="ECO:0000256" key="5">
    <source>
        <dbReference type="ARBA" id="ARBA00022692"/>
    </source>
</evidence>
<dbReference type="EMBL" id="JBHLWA010000035">
    <property type="protein sequence ID" value="MFC0323474.1"/>
    <property type="molecule type" value="Genomic_DNA"/>
</dbReference>
<dbReference type="PROSITE" id="PS01151">
    <property type="entry name" value="FIMBRIAL_USHER"/>
    <property type="match status" value="1"/>
</dbReference>
<dbReference type="PANTHER" id="PTHR30451">
    <property type="entry name" value="OUTER MEMBRANE USHER PROTEIN"/>
    <property type="match status" value="1"/>
</dbReference>
<dbReference type="InterPro" id="IPR018030">
    <property type="entry name" value="Fimbrial_membr_usher_CS"/>
</dbReference>